<dbReference type="CDD" id="cd01087">
    <property type="entry name" value="Prolidase"/>
    <property type="match status" value="1"/>
</dbReference>
<evidence type="ECO:0000256" key="4">
    <source>
        <dbReference type="ARBA" id="ARBA00022723"/>
    </source>
</evidence>
<keyword evidence="19" id="KW-1185">Reference proteome</keyword>
<evidence type="ECO:0000256" key="14">
    <source>
        <dbReference type="ARBA" id="ARBA00044351"/>
    </source>
</evidence>
<dbReference type="EMBL" id="JANEYG010000004">
    <property type="protein sequence ID" value="KAJ8923531.1"/>
    <property type="molecule type" value="Genomic_DNA"/>
</dbReference>
<dbReference type="PANTHER" id="PTHR48480:SF2">
    <property type="entry name" value="PEPTIDASE D"/>
    <property type="match status" value="1"/>
</dbReference>
<dbReference type="Gene3D" id="3.90.230.10">
    <property type="entry name" value="Creatinase/methionine aminopeptidase superfamily"/>
    <property type="match status" value="1"/>
</dbReference>
<evidence type="ECO:0000256" key="6">
    <source>
        <dbReference type="ARBA" id="ARBA00022997"/>
    </source>
</evidence>
<keyword evidence="3" id="KW-0645">Protease</keyword>
<keyword evidence="8" id="KW-0464">Manganese</keyword>
<dbReference type="Gene3D" id="3.40.350.10">
    <property type="entry name" value="Creatinase/prolidase N-terminal domain"/>
    <property type="match status" value="1"/>
</dbReference>
<keyword evidence="6" id="KW-0224">Dipeptidase</keyword>
<evidence type="ECO:0000256" key="3">
    <source>
        <dbReference type="ARBA" id="ARBA00022670"/>
    </source>
</evidence>
<dbReference type="GO" id="GO:0030145">
    <property type="term" value="F:manganese ion binding"/>
    <property type="evidence" value="ECO:0007669"/>
    <property type="project" value="InterPro"/>
</dbReference>
<evidence type="ECO:0000256" key="5">
    <source>
        <dbReference type="ARBA" id="ARBA00022801"/>
    </source>
</evidence>
<evidence type="ECO:0000256" key="13">
    <source>
        <dbReference type="ARBA" id="ARBA00044284"/>
    </source>
</evidence>
<dbReference type="EC" id="3.4.13.9" evidence="10"/>
<evidence type="ECO:0000256" key="16">
    <source>
        <dbReference type="RuleBase" id="RU000590"/>
    </source>
</evidence>
<evidence type="ECO:0000256" key="2">
    <source>
        <dbReference type="ARBA" id="ARBA00011738"/>
    </source>
</evidence>
<feature type="domain" description="Aminopeptidase P N-terminal" evidence="17">
    <location>
        <begin position="1"/>
        <end position="132"/>
    </location>
</feature>
<comment type="cofactor">
    <cofactor evidence="1">
        <name>Mn(2+)</name>
        <dbReference type="ChEBI" id="CHEBI:29035"/>
    </cofactor>
</comment>
<evidence type="ECO:0000256" key="7">
    <source>
        <dbReference type="ARBA" id="ARBA00023049"/>
    </source>
</evidence>
<evidence type="ECO:0000259" key="17">
    <source>
        <dbReference type="SMART" id="SM01011"/>
    </source>
</evidence>
<evidence type="ECO:0000256" key="9">
    <source>
        <dbReference type="ARBA" id="ARBA00043990"/>
    </source>
</evidence>
<dbReference type="GO" id="GO:0006508">
    <property type="term" value="P:proteolysis"/>
    <property type="evidence" value="ECO:0007669"/>
    <property type="project" value="UniProtKB-KW"/>
</dbReference>
<dbReference type="SUPFAM" id="SSF55920">
    <property type="entry name" value="Creatinase/aminopeptidase"/>
    <property type="match status" value="1"/>
</dbReference>
<dbReference type="SUPFAM" id="SSF53092">
    <property type="entry name" value="Creatinase/prolidase N-terminal domain"/>
    <property type="match status" value="1"/>
</dbReference>
<organism evidence="18 19">
    <name type="scientific">Exocentrus adspersus</name>
    <dbReference type="NCBI Taxonomy" id="1586481"/>
    <lineage>
        <taxon>Eukaryota</taxon>
        <taxon>Metazoa</taxon>
        <taxon>Ecdysozoa</taxon>
        <taxon>Arthropoda</taxon>
        <taxon>Hexapoda</taxon>
        <taxon>Insecta</taxon>
        <taxon>Pterygota</taxon>
        <taxon>Neoptera</taxon>
        <taxon>Endopterygota</taxon>
        <taxon>Coleoptera</taxon>
        <taxon>Polyphaga</taxon>
        <taxon>Cucujiformia</taxon>
        <taxon>Chrysomeloidea</taxon>
        <taxon>Cerambycidae</taxon>
        <taxon>Lamiinae</taxon>
        <taxon>Acanthocinini</taxon>
        <taxon>Exocentrus</taxon>
    </lineage>
</organism>
<dbReference type="InterPro" id="IPR001131">
    <property type="entry name" value="Peptidase_M24B_aminopep-P_CS"/>
</dbReference>
<dbReference type="PANTHER" id="PTHR48480">
    <property type="match status" value="1"/>
</dbReference>
<reference evidence="18 19" key="1">
    <citation type="journal article" date="2023" name="Insect Mol. Biol.">
        <title>Genome sequencing provides insights into the evolution of gene families encoding plant cell wall-degrading enzymes in longhorned beetles.</title>
        <authorList>
            <person name="Shin N.R."/>
            <person name="Okamura Y."/>
            <person name="Kirsch R."/>
            <person name="Pauchet Y."/>
        </authorList>
    </citation>
    <scope>NUCLEOTIDE SEQUENCE [LARGE SCALE GENOMIC DNA]</scope>
    <source>
        <strain evidence="18">EAD_L_NR</strain>
    </source>
</reference>
<dbReference type="AlphaFoldDB" id="A0AAV8WCU8"/>
<accession>A0AAV8WCU8</accession>
<dbReference type="Proteomes" id="UP001159042">
    <property type="component" value="Unassembled WGS sequence"/>
</dbReference>
<dbReference type="PROSITE" id="PS00491">
    <property type="entry name" value="PROLINE_PEPTIDASE"/>
    <property type="match status" value="1"/>
</dbReference>
<evidence type="ECO:0000256" key="12">
    <source>
        <dbReference type="ARBA" id="ARBA00044252"/>
    </source>
</evidence>
<dbReference type="InterPro" id="IPR029149">
    <property type="entry name" value="Creatin/AminoP/Spt16_N"/>
</dbReference>
<comment type="subunit">
    <text evidence="2">Homodimer.</text>
</comment>
<dbReference type="Pfam" id="PF05195">
    <property type="entry name" value="AMP_N"/>
    <property type="match status" value="1"/>
</dbReference>
<name>A0AAV8WCU8_9CUCU</name>
<comment type="catalytic activity">
    <reaction evidence="15">
        <text>Xaa-L-Pro dipeptide + H2O = an L-alpha-amino acid + L-proline</text>
        <dbReference type="Rhea" id="RHEA:76407"/>
        <dbReference type="ChEBI" id="CHEBI:15377"/>
        <dbReference type="ChEBI" id="CHEBI:59869"/>
        <dbReference type="ChEBI" id="CHEBI:60039"/>
        <dbReference type="ChEBI" id="CHEBI:195196"/>
        <dbReference type="EC" id="3.4.13.9"/>
    </reaction>
</comment>
<keyword evidence="7" id="KW-0482">Metalloprotease</keyword>
<keyword evidence="5" id="KW-0378">Hydrolase</keyword>
<evidence type="ECO:0000256" key="15">
    <source>
        <dbReference type="ARBA" id="ARBA00048994"/>
    </source>
</evidence>
<evidence type="ECO:0000256" key="8">
    <source>
        <dbReference type="ARBA" id="ARBA00023211"/>
    </source>
</evidence>
<dbReference type="FunFam" id="3.90.230.10:FF:000002">
    <property type="entry name" value="Xaa-Pro aminopeptidase 3"/>
    <property type="match status" value="1"/>
</dbReference>
<sequence length="467" mass="52139">MKVFHKLNSVPPQMQMRTVILSGYLQTDFAEDETHCSSIIHLHHESYFKWCFGVTEAGCYGAIDVTTGDSYLFFPRFPDEYAVWMGPLTPLETFKNKYAVTYVYYVDQLDEILSRINRASLLTLTGPNTDSGLRAKEATFEGIKKYNVDNETLFPVIADLRVYKTHFEINVMKYVTEISSAAHMQVMRIAKPGMYEYQCEAEFLRYCYKIGGCRHMSYTCICGSGPNGAILHYGHAGVPNNAPILFDMGADYFGYSADITVTFPVSGKFTPDQKLIYEAVLAANLAVFEAGKPGVSWTSMHLLANKVLLQKLKDGGLLQGSVDEMMDADLAAVFQPHGLGHLIGLDVHDVGGYLKGLPDRSTRTGLNKLRTARLLEENMCFTIEPGCYFIDPLLDQALANPKQSKFLVPGVLKRFRGFGGVRIEDDVLVTKEGIVNLTKVPRTVQEIEDWIAGKADILKKLNLVVKV</sequence>
<dbReference type="SMART" id="SM01011">
    <property type="entry name" value="AMP_N"/>
    <property type="match status" value="1"/>
</dbReference>
<evidence type="ECO:0000256" key="11">
    <source>
        <dbReference type="ARBA" id="ARBA00044141"/>
    </source>
</evidence>
<dbReference type="GO" id="GO:0102009">
    <property type="term" value="F:proline dipeptidase activity"/>
    <property type="evidence" value="ECO:0007669"/>
    <property type="project" value="UniProtKB-EC"/>
</dbReference>
<evidence type="ECO:0000256" key="1">
    <source>
        <dbReference type="ARBA" id="ARBA00001936"/>
    </source>
</evidence>
<dbReference type="GO" id="GO:0070006">
    <property type="term" value="F:metalloaminopeptidase activity"/>
    <property type="evidence" value="ECO:0007669"/>
    <property type="project" value="InterPro"/>
</dbReference>
<dbReference type="InterPro" id="IPR036005">
    <property type="entry name" value="Creatinase/aminopeptidase-like"/>
</dbReference>
<evidence type="ECO:0000256" key="10">
    <source>
        <dbReference type="ARBA" id="ARBA00044051"/>
    </source>
</evidence>
<keyword evidence="4 16" id="KW-0479">Metal-binding</keyword>
<evidence type="ECO:0000313" key="19">
    <source>
        <dbReference type="Proteomes" id="UP001159042"/>
    </source>
</evidence>
<protein>
    <recommendedName>
        <fullName evidence="11">Xaa-Pro dipeptidase</fullName>
        <ecNumber evidence="10">3.4.13.9</ecNumber>
    </recommendedName>
    <alternativeName>
        <fullName evidence="14">Imidodipeptidase</fullName>
    </alternativeName>
    <alternativeName>
        <fullName evidence="12">Peptidase D</fullName>
    </alternativeName>
    <alternativeName>
        <fullName evidence="13">Proline dipeptidase</fullName>
    </alternativeName>
</protein>
<gene>
    <name evidence="18" type="ORF">NQ315_010109</name>
</gene>
<dbReference type="InterPro" id="IPR007865">
    <property type="entry name" value="Aminopep_P_N"/>
</dbReference>
<comment type="caution">
    <text evidence="18">The sequence shown here is derived from an EMBL/GenBank/DDBJ whole genome shotgun (WGS) entry which is preliminary data.</text>
</comment>
<dbReference type="InterPro" id="IPR000994">
    <property type="entry name" value="Pept_M24"/>
</dbReference>
<evidence type="ECO:0000313" key="18">
    <source>
        <dbReference type="EMBL" id="KAJ8923531.1"/>
    </source>
</evidence>
<comment type="similarity">
    <text evidence="9">Belongs to the peptidase M24B family. Eukaryotic-type prolidase subfamily.</text>
</comment>
<dbReference type="InterPro" id="IPR052433">
    <property type="entry name" value="X-Pro_dipept-like"/>
</dbReference>
<proteinExistence type="inferred from homology"/>
<dbReference type="Pfam" id="PF00557">
    <property type="entry name" value="Peptidase_M24"/>
    <property type="match status" value="1"/>
</dbReference>